<dbReference type="RefSeq" id="WP_084392987.1">
    <property type="nucleotide sequence ID" value="NZ_BMKF01000002.1"/>
</dbReference>
<dbReference type="InterPro" id="IPR004752">
    <property type="entry name" value="AmpG_permease/AT-1"/>
</dbReference>
<feature type="transmembrane region" description="Helical" evidence="6">
    <location>
        <begin position="167"/>
        <end position="186"/>
    </location>
</feature>
<dbReference type="InterPro" id="IPR036259">
    <property type="entry name" value="MFS_trans_sf"/>
</dbReference>
<evidence type="ECO:0000256" key="4">
    <source>
        <dbReference type="ARBA" id="ARBA00022989"/>
    </source>
</evidence>
<evidence type="ECO:0000256" key="5">
    <source>
        <dbReference type="ARBA" id="ARBA00023136"/>
    </source>
</evidence>
<reference evidence="8" key="1">
    <citation type="journal article" date="2019" name="Int. J. Syst. Evol. Microbiol.">
        <title>The Global Catalogue of Microorganisms (GCM) 10K type strain sequencing project: providing services to taxonomists for standard genome sequencing and annotation.</title>
        <authorList>
            <consortium name="The Broad Institute Genomics Platform"/>
            <consortium name="The Broad Institute Genome Sequencing Center for Infectious Disease"/>
            <person name="Wu L."/>
            <person name="Ma J."/>
        </authorList>
    </citation>
    <scope>NUCLEOTIDE SEQUENCE [LARGE SCALE GENOMIC DNA]</scope>
    <source>
        <strain evidence="8">CGMCC 1.15928</strain>
    </source>
</reference>
<feature type="transmembrane region" description="Helical" evidence="6">
    <location>
        <begin position="376"/>
        <end position="394"/>
    </location>
</feature>
<feature type="transmembrane region" description="Helical" evidence="6">
    <location>
        <begin position="333"/>
        <end position="355"/>
    </location>
</feature>
<feature type="transmembrane region" description="Helical" evidence="6">
    <location>
        <begin position="59"/>
        <end position="77"/>
    </location>
</feature>
<organism evidence="7 8">
    <name type="scientific">Henriciella pelagia</name>
    <dbReference type="NCBI Taxonomy" id="1977912"/>
    <lineage>
        <taxon>Bacteria</taxon>
        <taxon>Pseudomonadati</taxon>
        <taxon>Pseudomonadota</taxon>
        <taxon>Alphaproteobacteria</taxon>
        <taxon>Hyphomonadales</taxon>
        <taxon>Hyphomonadaceae</taxon>
        <taxon>Henriciella</taxon>
    </lineage>
</organism>
<feature type="transmembrane region" description="Helical" evidence="6">
    <location>
        <begin position="98"/>
        <end position="116"/>
    </location>
</feature>
<evidence type="ECO:0008006" key="9">
    <source>
        <dbReference type="Google" id="ProtNLM"/>
    </source>
</evidence>
<dbReference type="SUPFAM" id="SSF103473">
    <property type="entry name" value="MFS general substrate transporter"/>
    <property type="match status" value="2"/>
</dbReference>
<dbReference type="Gene3D" id="1.20.1250.20">
    <property type="entry name" value="MFS general substrate transporter like domains"/>
    <property type="match status" value="2"/>
</dbReference>
<dbReference type="EMBL" id="BMKF01000002">
    <property type="protein sequence ID" value="GGB68717.1"/>
    <property type="molecule type" value="Genomic_DNA"/>
</dbReference>
<comment type="subcellular location">
    <subcellularLocation>
        <location evidence="1">Membrane</location>
        <topology evidence="1">Multi-pass membrane protein</topology>
    </subcellularLocation>
</comment>
<protein>
    <recommendedName>
        <fullName evidence="9">MFS transporter</fullName>
    </recommendedName>
</protein>
<keyword evidence="8" id="KW-1185">Reference proteome</keyword>
<feature type="transmembrane region" description="Helical" evidence="6">
    <location>
        <begin position="122"/>
        <end position="139"/>
    </location>
</feature>
<evidence type="ECO:0000313" key="7">
    <source>
        <dbReference type="EMBL" id="GGB68717.1"/>
    </source>
</evidence>
<dbReference type="Proteomes" id="UP000628854">
    <property type="component" value="Unassembled WGS sequence"/>
</dbReference>
<dbReference type="Pfam" id="PF13000">
    <property type="entry name" value="Acatn"/>
    <property type="match status" value="1"/>
</dbReference>
<evidence type="ECO:0000256" key="2">
    <source>
        <dbReference type="ARBA" id="ARBA00022448"/>
    </source>
</evidence>
<feature type="transmembrane region" description="Helical" evidence="6">
    <location>
        <begin position="192"/>
        <end position="210"/>
    </location>
</feature>
<dbReference type="NCBIfam" id="TIGR00901">
    <property type="entry name" value="2A0125"/>
    <property type="match status" value="1"/>
</dbReference>
<dbReference type="InterPro" id="IPR024371">
    <property type="entry name" value="AcetylCoA_trans_1-like"/>
</dbReference>
<evidence type="ECO:0000256" key="1">
    <source>
        <dbReference type="ARBA" id="ARBA00004141"/>
    </source>
</evidence>
<feature type="transmembrane region" description="Helical" evidence="6">
    <location>
        <begin position="27"/>
        <end position="47"/>
    </location>
</feature>
<comment type="caution">
    <text evidence="7">The sequence shown here is derived from an EMBL/GenBank/DDBJ whole genome shotgun (WGS) entry which is preliminary data.</text>
</comment>
<dbReference type="PANTHER" id="PTHR12778:SF10">
    <property type="entry name" value="MAJOR FACILITATOR SUPERFAMILY DOMAIN-CONTAINING PROTEIN 3"/>
    <property type="match status" value="1"/>
</dbReference>
<feature type="transmembrane region" description="Helical" evidence="6">
    <location>
        <begin position="254"/>
        <end position="278"/>
    </location>
</feature>
<name>A0ABQ1JKF2_9PROT</name>
<feature type="transmembrane region" description="Helical" evidence="6">
    <location>
        <begin position="489"/>
        <end position="506"/>
    </location>
</feature>
<keyword evidence="3 6" id="KW-0812">Transmembrane</keyword>
<feature type="transmembrane region" description="Helical" evidence="6">
    <location>
        <begin position="527"/>
        <end position="547"/>
    </location>
</feature>
<evidence type="ECO:0000313" key="8">
    <source>
        <dbReference type="Proteomes" id="UP000628854"/>
    </source>
</evidence>
<feature type="transmembrane region" description="Helical" evidence="6">
    <location>
        <begin position="290"/>
        <end position="313"/>
    </location>
</feature>
<keyword evidence="2" id="KW-0813">Transport</keyword>
<keyword evidence="5 6" id="KW-0472">Membrane</keyword>
<dbReference type="PANTHER" id="PTHR12778">
    <property type="entry name" value="SOLUTE CARRIER FAMILY 33 ACETYL-COA TRANSPORTER -RELATED"/>
    <property type="match status" value="1"/>
</dbReference>
<accession>A0ABQ1JKF2</accession>
<sequence>MSSAAREAPQQRSFAETLKLFAQPKMAMMLVLGFTAGLPFLLYFSTLSVWLKESKIDEALIGFFSWFGLAYSFKFIWAPLVDRFNPPGLTRLFGRRRAWIFVAQIGIALSMVGLGFSNPTSSLAATALFSFLIAFSSATQDIGIDAWRIEAAANDDEQSTLAAAYQYGYKVGMVISGGVALVIAGVASFPVAYWAMAFTMALGAFVFAIWDRKWGLQAAAAAGVVLLTIGFASAFGAFAGITEPGSFANMLLNALSWLSYGVAALAGIGFLAASLLALRNPVEGTDFSISSLFIGIGFAVGAYLAIAVIAAIIGTALPAALDAMGIRVKRGDVALWAIYIAAAPIMACAIAIPFIRRLTADAPVMRNPTFAPFLDFFWRHGWVALLILLFVSSYRLSDIVMGIMAKPAYTQMGYSPADIGIVSGTYGPWIIFVGVALAGLSALKLGLRWSLIIGAVVSVLGNLTFAWLVHQSPETLVPLFIAVTADNIAGGYAGTVFVAFMSTMVAKAFAGTQYAIFSSIYSLGPKLVAGTSGVMVLLFSGVSWAEVQAMGDDVSVELATNAGYSQFFIMAAALGLPAIILSFFANVMRPDRESVLQNDPLPSLEDAVKT</sequence>
<feature type="transmembrane region" description="Helical" evidence="6">
    <location>
        <begin position="426"/>
        <end position="443"/>
    </location>
</feature>
<evidence type="ECO:0000256" key="6">
    <source>
        <dbReference type="SAM" id="Phobius"/>
    </source>
</evidence>
<evidence type="ECO:0000256" key="3">
    <source>
        <dbReference type="ARBA" id="ARBA00022692"/>
    </source>
</evidence>
<feature type="transmembrane region" description="Helical" evidence="6">
    <location>
        <begin position="450"/>
        <end position="469"/>
    </location>
</feature>
<keyword evidence="4 6" id="KW-1133">Transmembrane helix</keyword>
<feature type="transmembrane region" description="Helical" evidence="6">
    <location>
        <begin position="222"/>
        <end position="242"/>
    </location>
</feature>
<feature type="transmembrane region" description="Helical" evidence="6">
    <location>
        <begin position="567"/>
        <end position="587"/>
    </location>
</feature>
<proteinExistence type="predicted"/>
<gene>
    <name evidence="7" type="ORF">GCM10011503_16630</name>
</gene>